<dbReference type="AlphaFoldDB" id="A0A5R9JA54"/>
<dbReference type="PANTHER" id="PTHR43032:SF2">
    <property type="entry name" value="BLL0505 PROTEIN"/>
    <property type="match status" value="1"/>
</dbReference>
<protein>
    <submittedName>
        <fullName evidence="2">Molybdopterin-binding protein</fullName>
    </submittedName>
</protein>
<dbReference type="InterPro" id="IPR036374">
    <property type="entry name" value="OxRdtase_Mopterin-bd_sf"/>
</dbReference>
<dbReference type="Gene3D" id="3.90.420.10">
    <property type="entry name" value="Oxidoreductase, molybdopterin-binding domain"/>
    <property type="match status" value="1"/>
</dbReference>
<dbReference type="EMBL" id="VCDI01000001">
    <property type="protein sequence ID" value="TLU73879.1"/>
    <property type="molecule type" value="Genomic_DNA"/>
</dbReference>
<dbReference type="SUPFAM" id="SSF56524">
    <property type="entry name" value="Oxidoreductase molybdopterin-binding domain"/>
    <property type="match status" value="1"/>
</dbReference>
<evidence type="ECO:0000313" key="2">
    <source>
        <dbReference type="EMBL" id="TLU73879.1"/>
    </source>
</evidence>
<dbReference type="InterPro" id="IPR000572">
    <property type="entry name" value="OxRdtase_Mopterin-bd_dom"/>
</dbReference>
<dbReference type="PANTHER" id="PTHR43032">
    <property type="entry name" value="PROTEIN-METHIONINE-SULFOXIDE REDUCTASE"/>
    <property type="match status" value="1"/>
</dbReference>
<keyword evidence="3" id="KW-1185">Reference proteome</keyword>
<evidence type="ECO:0000313" key="3">
    <source>
        <dbReference type="Proteomes" id="UP000305654"/>
    </source>
</evidence>
<sequence length="243" mass="27359">MRKPPEISNRSRRMLLRSGLSLGALTMLTGCNLDDGDAVDRVLWAMSRFNDRIQGLLFSRTTLAPVYAASKLTTPFPFNAYYPMDNVPEIDVDNWKLEVSGLVSDKTAWTLSRLRALPQESQITRLICVEGWSAIGQWRGVPMRTFLQHIGADTTAKYVGFKCADKYFSSMDMQTALHPQTILALDTGPANEPLPPQYGYPLRIRVPTKLGFKNPKHIAAIYVTNKYPGGYWEDQGYNWFSGS</sequence>
<organism evidence="2 3">
    <name type="scientific">Lichenicoccus roseus</name>
    <dbReference type="NCBI Taxonomy" id="2683649"/>
    <lineage>
        <taxon>Bacteria</taxon>
        <taxon>Pseudomonadati</taxon>
        <taxon>Pseudomonadota</taxon>
        <taxon>Alphaproteobacteria</taxon>
        <taxon>Acetobacterales</taxon>
        <taxon>Acetobacteraceae</taxon>
        <taxon>Lichenicoccus</taxon>
    </lineage>
</organism>
<comment type="caution">
    <text evidence="2">The sequence shown here is derived from an EMBL/GenBank/DDBJ whole genome shotgun (WGS) entry which is preliminary data.</text>
</comment>
<feature type="domain" description="Oxidoreductase molybdopterin-binding" evidence="1">
    <location>
        <begin position="86"/>
        <end position="232"/>
    </location>
</feature>
<dbReference type="RefSeq" id="WP_138324132.1">
    <property type="nucleotide sequence ID" value="NZ_VCDI01000001.1"/>
</dbReference>
<dbReference type="Pfam" id="PF00174">
    <property type="entry name" value="Oxidored_molyb"/>
    <property type="match status" value="1"/>
</dbReference>
<accession>A0A5R9JA54</accession>
<dbReference type="Proteomes" id="UP000305654">
    <property type="component" value="Unassembled WGS sequence"/>
</dbReference>
<name>A0A5R9JA54_9PROT</name>
<proteinExistence type="predicted"/>
<gene>
    <name evidence="2" type="ORF">FE263_01215</name>
</gene>
<evidence type="ECO:0000259" key="1">
    <source>
        <dbReference type="Pfam" id="PF00174"/>
    </source>
</evidence>
<dbReference type="PROSITE" id="PS51257">
    <property type="entry name" value="PROKAR_LIPOPROTEIN"/>
    <property type="match status" value="1"/>
</dbReference>
<reference evidence="2 3" key="1">
    <citation type="submission" date="2019-05" db="EMBL/GenBank/DDBJ databases">
        <authorList>
            <person name="Pankratov T."/>
            <person name="Grouzdev D."/>
        </authorList>
    </citation>
    <scope>NUCLEOTIDE SEQUENCE [LARGE SCALE GENOMIC DNA]</scope>
    <source>
        <strain evidence="2 3">KEBCLARHB70R</strain>
    </source>
</reference>
<dbReference type="OrthoDB" id="9795587at2"/>